<accession>A0A7X5UA88</accession>
<feature type="domain" description="SGNH hydrolase-type esterase" evidence="1">
    <location>
        <begin position="177"/>
        <end position="276"/>
    </location>
</feature>
<reference evidence="2 3" key="1">
    <citation type="submission" date="2020-03" db="EMBL/GenBank/DDBJ databases">
        <authorList>
            <person name="Lai Q."/>
        </authorList>
    </citation>
    <scope>NUCLEOTIDE SEQUENCE [LARGE SCALE GENOMIC DNA]</scope>
    <source>
        <strain evidence="2 3">CCUG 25036</strain>
    </source>
</reference>
<comment type="caution">
    <text evidence="2">The sequence shown here is derived from an EMBL/GenBank/DDBJ whole genome shotgun (WGS) entry which is preliminary data.</text>
</comment>
<dbReference type="SUPFAM" id="SSF52266">
    <property type="entry name" value="SGNH hydrolase"/>
    <property type="match status" value="1"/>
</dbReference>
<dbReference type="Gene3D" id="2.60.120.260">
    <property type="entry name" value="Galactose-binding domain-like"/>
    <property type="match status" value="1"/>
</dbReference>
<sequence length="396" mass="42629">MTTASDGLTAVPLSADFFRGAIDIETTARGLLLHRLPAWARAQYPDPQLTMAEAQPSGVRLVMRTSATMLELDTLPTRHVYAGVPARPPGIYDLLVDGELTAQATAEGGDVVTIDMRTGQVSRQEGPIANLRFPDLSQGEKRIEIWLPYNEITEVVGLRANAPAMAIPDERRKVWLHHGSSISQGSNAASASTIWPALVSLAGNVDLINLGFGGSALLDPFIARTLRDTAADFISVKMGINLVNTDLMRLRAFVPAVHGFLDTVREGHPDTPLLVISPLYCPIHETTPGPGAFDTEALMEGKVMFRATGNPAESAAGKLTLETIRRELAHIMAQRTKTDPHLHYLDGQVLYGAADHDALPLLDRLHPDAATHQLIGERFVTAAFGPNGAFLKPPAG</sequence>
<proteinExistence type="predicted"/>
<dbReference type="AlphaFoldDB" id="A0A7X5UA88"/>
<dbReference type="EMBL" id="JAARLZ010000005">
    <property type="protein sequence ID" value="NII06821.1"/>
    <property type="molecule type" value="Genomic_DNA"/>
</dbReference>
<gene>
    <name evidence="2" type="ORF">HBF25_10525</name>
</gene>
<dbReference type="Gene3D" id="3.40.50.1110">
    <property type="entry name" value="SGNH hydrolase"/>
    <property type="match status" value="1"/>
</dbReference>
<keyword evidence="3" id="KW-1185">Reference proteome</keyword>
<evidence type="ECO:0000259" key="1">
    <source>
        <dbReference type="Pfam" id="PF14606"/>
    </source>
</evidence>
<dbReference type="Pfam" id="PF14606">
    <property type="entry name" value="Lipase_GDSL_3"/>
    <property type="match status" value="1"/>
</dbReference>
<dbReference type="InterPro" id="IPR036514">
    <property type="entry name" value="SGNH_hydro_sf"/>
</dbReference>
<evidence type="ECO:0000313" key="3">
    <source>
        <dbReference type="Proteomes" id="UP000490980"/>
    </source>
</evidence>
<name>A0A7X5UA88_9GAMM</name>
<dbReference type="InterPro" id="IPR013830">
    <property type="entry name" value="SGNH_hydro"/>
</dbReference>
<protein>
    <submittedName>
        <fullName evidence="2">Lipase</fullName>
    </submittedName>
</protein>
<dbReference type="Proteomes" id="UP000490980">
    <property type="component" value="Unassembled WGS sequence"/>
</dbReference>
<evidence type="ECO:0000313" key="2">
    <source>
        <dbReference type="EMBL" id="NII06821.1"/>
    </source>
</evidence>
<dbReference type="GO" id="GO:0016788">
    <property type="term" value="F:hydrolase activity, acting on ester bonds"/>
    <property type="evidence" value="ECO:0007669"/>
    <property type="project" value="UniProtKB-ARBA"/>
</dbReference>
<organism evidence="2 3">
    <name type="scientific">Luteibacter anthropi</name>
    <dbReference type="NCBI Taxonomy" id="564369"/>
    <lineage>
        <taxon>Bacteria</taxon>
        <taxon>Pseudomonadati</taxon>
        <taxon>Pseudomonadota</taxon>
        <taxon>Gammaproteobacteria</taxon>
        <taxon>Lysobacterales</taxon>
        <taxon>Rhodanobacteraceae</taxon>
        <taxon>Luteibacter</taxon>
    </lineage>
</organism>
<dbReference type="RefSeq" id="WP_166948152.1">
    <property type="nucleotide sequence ID" value="NZ_JAARLZ010000005.1"/>
</dbReference>